<keyword evidence="1" id="KW-0547">Nucleotide-binding</keyword>
<dbReference type="Proteomes" id="UP000594029">
    <property type="component" value="Segment"/>
</dbReference>
<evidence type="ECO:0000256" key="1">
    <source>
        <dbReference type="ARBA" id="ARBA00022741"/>
    </source>
</evidence>
<keyword evidence="4" id="KW-1185">Reference proteome</keyword>
<dbReference type="Gene3D" id="3.40.50.300">
    <property type="entry name" value="P-loop containing nucleotide triphosphate hydrolases"/>
    <property type="match status" value="1"/>
</dbReference>
<dbReference type="SUPFAM" id="SSF52540">
    <property type="entry name" value="P-loop containing nucleoside triphosphate hydrolases"/>
    <property type="match status" value="1"/>
</dbReference>
<dbReference type="Pfam" id="PF13671">
    <property type="entry name" value="AAA_33"/>
    <property type="match status" value="1"/>
</dbReference>
<reference evidence="3 4" key="1">
    <citation type="submission" date="2020-10" db="EMBL/GenBank/DDBJ databases">
        <authorList>
            <person name="Kazantseva O.A."/>
            <person name="Piligrimova E.G."/>
            <person name="Shadrin A.M."/>
        </authorList>
    </citation>
    <scope>NUCLEOTIDE SEQUENCE [LARGE SCALE GENOMIC DNA]</scope>
</reference>
<keyword evidence="3" id="KW-0808">Transferase</keyword>
<evidence type="ECO:0000259" key="2">
    <source>
        <dbReference type="Pfam" id="PF01966"/>
    </source>
</evidence>
<dbReference type="Gene3D" id="1.10.3090.10">
    <property type="entry name" value="cca-adding enzyme, domain 2"/>
    <property type="match status" value="1"/>
</dbReference>
<gene>
    <name evidence="3" type="ORF">Kirov_98</name>
</gene>
<keyword evidence="3" id="KW-0418">Kinase</keyword>
<dbReference type="InterPro" id="IPR006674">
    <property type="entry name" value="HD_domain"/>
</dbReference>
<dbReference type="EMBL" id="MW084976">
    <property type="protein sequence ID" value="QOV08297.1"/>
    <property type="molecule type" value="Genomic_DNA"/>
</dbReference>
<dbReference type="PANTHER" id="PTHR47545">
    <property type="entry name" value="MULTIFUNCTIONAL CCA PROTEIN"/>
    <property type="match status" value="1"/>
</dbReference>
<dbReference type="GO" id="GO:0016301">
    <property type="term" value="F:kinase activity"/>
    <property type="evidence" value="ECO:0007669"/>
    <property type="project" value="UniProtKB-KW"/>
</dbReference>
<accession>A0A7U3NKI1</accession>
<evidence type="ECO:0000313" key="4">
    <source>
        <dbReference type="Proteomes" id="UP000594029"/>
    </source>
</evidence>
<name>A0A7U3NKI1_9CAUD</name>
<sequence>METIKPTFTMLVGLPASGKSTYATENDEDAVWLSSDNLREEIHGDVNNQDDPAMIFQEMAKRTKEALKEGQNVIYDATNISRKKRKGLLQQLPKGVHKKVVYMTTPFKTAVTFNHVRDRFVPYDVIRKMYKNLQVPIFSEGWDEIEFDYSFVDKQYSEAKKEYITKQVMLNNMGYRIMEELSRVIPDVFIPILDMAQDSKYHAFSVSRHTYHVYDHVFNNYHGQDKELMLWVAMLHDTGKYFCKSFKTRKGEPSRYANFIGHEHVSAQLAVHVLKRLGFDDVFIHKATTLIQFHMYLLDERANKDKLMKQVGRDMFDKLELLREADTLAH</sequence>
<organism evidence="3 4">
    <name type="scientific">Bacillus phage Kirov</name>
    <dbReference type="NCBI Taxonomy" id="2783539"/>
    <lineage>
        <taxon>Viruses</taxon>
        <taxon>Duplodnaviria</taxon>
        <taxon>Heunggongvirae</taxon>
        <taxon>Uroviricota</taxon>
        <taxon>Caudoviricetes</taxon>
        <taxon>Andregratiavirinae</taxon>
        <taxon>Kirovvirus</taxon>
        <taxon>Kirovvirus kirov</taxon>
    </lineage>
</organism>
<feature type="domain" description="HD" evidence="2">
    <location>
        <begin position="209"/>
        <end position="305"/>
    </location>
</feature>
<dbReference type="Pfam" id="PF01966">
    <property type="entry name" value="HD"/>
    <property type="match status" value="1"/>
</dbReference>
<dbReference type="InterPro" id="IPR050124">
    <property type="entry name" value="tRNA_CCA-adding_enzyme"/>
</dbReference>
<proteinExistence type="predicted"/>
<protein>
    <submittedName>
        <fullName evidence="3">Polynucleotide kinase</fullName>
    </submittedName>
</protein>
<dbReference type="GO" id="GO:0000166">
    <property type="term" value="F:nucleotide binding"/>
    <property type="evidence" value="ECO:0007669"/>
    <property type="project" value="UniProtKB-KW"/>
</dbReference>
<dbReference type="SUPFAM" id="SSF109604">
    <property type="entry name" value="HD-domain/PDEase-like"/>
    <property type="match status" value="1"/>
</dbReference>
<evidence type="ECO:0000313" key="3">
    <source>
        <dbReference type="EMBL" id="QOV08297.1"/>
    </source>
</evidence>
<dbReference type="InterPro" id="IPR027417">
    <property type="entry name" value="P-loop_NTPase"/>
</dbReference>